<dbReference type="PANTHER" id="PTHR24104">
    <property type="entry name" value="E3 UBIQUITIN-PROTEIN LIGASE NHLRC1-RELATED"/>
    <property type="match status" value="1"/>
</dbReference>
<evidence type="ECO:0000256" key="5">
    <source>
        <dbReference type="ARBA" id="ARBA00023136"/>
    </source>
</evidence>
<dbReference type="Proteomes" id="UP001161691">
    <property type="component" value="Unassembled WGS sequence"/>
</dbReference>
<dbReference type="RefSeq" id="WP_282911684.1">
    <property type="nucleotide sequence ID" value="NZ_JAGRPV010000001.1"/>
</dbReference>
<dbReference type="Pfam" id="PF04893">
    <property type="entry name" value="Yip1"/>
    <property type="match status" value="1"/>
</dbReference>
<feature type="transmembrane region" description="Helical" evidence="7">
    <location>
        <begin position="454"/>
        <end position="471"/>
    </location>
</feature>
<comment type="subcellular location">
    <subcellularLocation>
        <location evidence="1">Membrane</location>
        <topology evidence="1">Multi-pass membrane protein</topology>
    </subcellularLocation>
</comment>
<keyword evidence="3" id="KW-0677">Repeat</keyword>
<accession>A0ABT6TQ93</accession>
<dbReference type="SUPFAM" id="SSF48452">
    <property type="entry name" value="TPR-like"/>
    <property type="match status" value="1"/>
</dbReference>
<dbReference type="Gene3D" id="2.120.10.30">
    <property type="entry name" value="TolB, C-terminal domain"/>
    <property type="match status" value="1"/>
</dbReference>
<feature type="transmembrane region" description="Helical" evidence="7">
    <location>
        <begin position="624"/>
        <end position="645"/>
    </location>
</feature>
<organism evidence="9 10">
    <name type="scientific">Cohnella hashimotonis</name>
    <dbReference type="NCBI Taxonomy" id="2826895"/>
    <lineage>
        <taxon>Bacteria</taxon>
        <taxon>Bacillati</taxon>
        <taxon>Bacillota</taxon>
        <taxon>Bacilli</taxon>
        <taxon>Bacillales</taxon>
        <taxon>Paenibacillaceae</taxon>
        <taxon>Cohnella</taxon>
    </lineage>
</organism>
<dbReference type="Gene3D" id="1.25.40.10">
    <property type="entry name" value="Tetratricopeptide repeat domain"/>
    <property type="match status" value="1"/>
</dbReference>
<reference evidence="9" key="1">
    <citation type="submission" date="2023-04" db="EMBL/GenBank/DDBJ databases">
        <title>Comparative genomic analysis of Cohnella hashimotonis sp. nov., isolated from the International Space Station.</title>
        <authorList>
            <person name="Venkateswaran K."/>
            <person name="Simpson A."/>
        </authorList>
    </citation>
    <scope>NUCLEOTIDE SEQUENCE</scope>
    <source>
        <strain evidence="9">F6_2S_P_1</strain>
    </source>
</reference>
<dbReference type="InterPro" id="IPR006977">
    <property type="entry name" value="Yip1_dom"/>
</dbReference>
<keyword evidence="2 7" id="KW-0812">Transmembrane</keyword>
<sequence>MGTTSSCISKKLLRRAALLLLILALVPWGTAEASLPYSTISSDANGQRILTPDAYVPREVWNGFNDPEDLFVTAADELYVADTGNNRIVQLDPDGRVVRTIPAALAEGEDEQARNPKEKLRRPEGVFVTAGGEIYVADSGSRRIAVFDKDGNYVKEFAAPQSELIPSTFTYIPSKVIIDARGYMYIVTKGGYQGMLQLDPDGLFSGFYGANKVQSDWMTRIKRKYYTEEQLKAEAANLPGAITNMTVDGRGFIYTLNRDLKSGQLKKLNYGGIDLLGGRNFAPWLGPLDRFSMQDAAVDADGIITVIEAAAGRIYQYDPDGQLLFRFGNAATSTQQMGLFKRATSVAVNSRGQILVADGELNNIQVLDRTAFGSLVHSAVSMYTRGEYEKSRTTWQEILKLDSMYDRSYQGIAKAEYDAGQYEQAIRHFEMANDKTGYSESYWQLRMEVLMREFGRTMTGLFVLLAVWYAFRLIRRKRASAAPSSEPRRRRFTGRWGTAFRLTGLVLRKPVQVMDEIAENRSAPYLYAAALVVAGYLIRIAGEWAVGFIFAKQDFVDISLKSEAVSYFVPWMLWVLASYLIGSVMKGEGTFRNVFVVNAYALVPYLVLTLPIKLLSNVLTLQESVLYTSAITGIQIWMLLLFFIGTQAVQNYNLKEAIQMAAVSLFTMGCIWLFGFVLIGLVYQAVDFFVDLGQEVWARV</sequence>
<gene>
    <name evidence="9" type="ORF">KB449_29025</name>
</gene>
<dbReference type="InterPro" id="IPR050952">
    <property type="entry name" value="TRIM-NHL_E3_ligases"/>
</dbReference>
<feature type="transmembrane region" description="Helical" evidence="7">
    <location>
        <begin position="564"/>
        <end position="582"/>
    </location>
</feature>
<evidence type="ECO:0000256" key="1">
    <source>
        <dbReference type="ARBA" id="ARBA00004141"/>
    </source>
</evidence>
<dbReference type="InterPro" id="IPR011042">
    <property type="entry name" value="6-blade_b-propeller_TolB-like"/>
</dbReference>
<dbReference type="Pfam" id="PF01436">
    <property type="entry name" value="NHL"/>
    <property type="match status" value="2"/>
</dbReference>
<feature type="transmembrane region" description="Helical" evidence="7">
    <location>
        <begin position="594"/>
        <end position="612"/>
    </location>
</feature>
<comment type="caution">
    <text evidence="9">The sequence shown here is derived from an EMBL/GenBank/DDBJ whole genome shotgun (WGS) entry which is preliminary data.</text>
</comment>
<dbReference type="CDD" id="cd05819">
    <property type="entry name" value="NHL"/>
    <property type="match status" value="1"/>
</dbReference>
<evidence type="ECO:0000256" key="3">
    <source>
        <dbReference type="ARBA" id="ARBA00022737"/>
    </source>
</evidence>
<evidence type="ECO:0000259" key="8">
    <source>
        <dbReference type="Pfam" id="PF04893"/>
    </source>
</evidence>
<feature type="domain" description="Yip1" evidence="8">
    <location>
        <begin position="506"/>
        <end position="673"/>
    </location>
</feature>
<dbReference type="SUPFAM" id="SSF101898">
    <property type="entry name" value="NHL repeat"/>
    <property type="match status" value="1"/>
</dbReference>
<dbReference type="InterPro" id="IPR011990">
    <property type="entry name" value="TPR-like_helical_dom_sf"/>
</dbReference>
<keyword evidence="10" id="KW-1185">Reference proteome</keyword>
<dbReference type="PANTHER" id="PTHR24104:SF25">
    <property type="entry name" value="PROTEIN LIN-41"/>
    <property type="match status" value="1"/>
</dbReference>
<dbReference type="InterPro" id="IPR001258">
    <property type="entry name" value="NHL_repeat"/>
</dbReference>
<dbReference type="EMBL" id="JAGRPV010000001">
    <property type="protein sequence ID" value="MDI4649016.1"/>
    <property type="molecule type" value="Genomic_DNA"/>
</dbReference>
<dbReference type="Gene3D" id="2.40.10.500">
    <property type="match status" value="1"/>
</dbReference>
<evidence type="ECO:0000256" key="7">
    <source>
        <dbReference type="SAM" id="Phobius"/>
    </source>
</evidence>
<name>A0ABT6TQ93_9BACL</name>
<feature type="repeat" description="NHL" evidence="6">
    <location>
        <begin position="64"/>
        <end position="94"/>
    </location>
</feature>
<feature type="repeat" description="NHL" evidence="6">
    <location>
        <begin position="340"/>
        <end position="370"/>
    </location>
</feature>
<proteinExistence type="predicted"/>
<evidence type="ECO:0000256" key="4">
    <source>
        <dbReference type="ARBA" id="ARBA00022989"/>
    </source>
</evidence>
<dbReference type="PROSITE" id="PS51125">
    <property type="entry name" value="NHL"/>
    <property type="match status" value="3"/>
</dbReference>
<evidence type="ECO:0000256" key="2">
    <source>
        <dbReference type="ARBA" id="ARBA00022692"/>
    </source>
</evidence>
<feature type="transmembrane region" description="Helical" evidence="7">
    <location>
        <begin position="657"/>
        <end position="683"/>
    </location>
</feature>
<evidence type="ECO:0000313" key="9">
    <source>
        <dbReference type="EMBL" id="MDI4649016.1"/>
    </source>
</evidence>
<feature type="transmembrane region" description="Helical" evidence="7">
    <location>
        <begin position="525"/>
        <end position="552"/>
    </location>
</feature>
<keyword evidence="5 7" id="KW-0472">Membrane</keyword>
<feature type="repeat" description="NHL" evidence="6">
    <location>
        <begin position="116"/>
        <end position="150"/>
    </location>
</feature>
<protein>
    <submittedName>
        <fullName evidence="9">YIP1 family protein</fullName>
    </submittedName>
</protein>
<keyword evidence="4 7" id="KW-1133">Transmembrane helix</keyword>
<evidence type="ECO:0000313" key="10">
    <source>
        <dbReference type="Proteomes" id="UP001161691"/>
    </source>
</evidence>
<evidence type="ECO:0000256" key="6">
    <source>
        <dbReference type="PROSITE-ProRule" id="PRU00504"/>
    </source>
</evidence>